<dbReference type="PANTHER" id="PTHR23502">
    <property type="entry name" value="MAJOR FACILITATOR SUPERFAMILY"/>
    <property type="match status" value="1"/>
</dbReference>
<dbReference type="Proteomes" id="UP000696280">
    <property type="component" value="Unassembled WGS sequence"/>
</dbReference>
<reference evidence="8" key="1">
    <citation type="submission" date="2021-07" db="EMBL/GenBank/DDBJ databases">
        <authorList>
            <person name="Durling M."/>
        </authorList>
    </citation>
    <scope>NUCLEOTIDE SEQUENCE</scope>
</reference>
<evidence type="ECO:0000256" key="2">
    <source>
        <dbReference type="ARBA" id="ARBA00022692"/>
    </source>
</evidence>
<keyword evidence="2 6" id="KW-0812">Transmembrane</keyword>
<feature type="transmembrane region" description="Helical" evidence="6">
    <location>
        <begin position="574"/>
        <end position="591"/>
    </location>
</feature>
<dbReference type="FunFam" id="1.20.1250.20:FF:000011">
    <property type="entry name" value="MFS multidrug transporter, putative"/>
    <property type="match status" value="1"/>
</dbReference>
<feature type="transmembrane region" description="Helical" evidence="6">
    <location>
        <begin position="477"/>
        <end position="498"/>
    </location>
</feature>
<feature type="transmembrane region" description="Helical" evidence="6">
    <location>
        <begin position="231"/>
        <end position="250"/>
    </location>
</feature>
<feature type="transmembrane region" description="Helical" evidence="6">
    <location>
        <begin position="398"/>
        <end position="416"/>
    </location>
</feature>
<feature type="transmembrane region" description="Helical" evidence="6">
    <location>
        <begin position="504"/>
        <end position="529"/>
    </location>
</feature>
<dbReference type="GO" id="GO:1990961">
    <property type="term" value="P:xenobiotic detoxification by transmembrane export across the plasma membrane"/>
    <property type="evidence" value="ECO:0007669"/>
    <property type="project" value="TreeGrafter"/>
</dbReference>
<keyword evidence="3 6" id="KW-1133">Transmembrane helix</keyword>
<keyword evidence="9" id="KW-1185">Reference proteome</keyword>
<comment type="caution">
    <text evidence="8">The sequence shown here is derived from an EMBL/GenBank/DDBJ whole genome shotgun (WGS) entry which is preliminary data.</text>
</comment>
<dbReference type="GO" id="GO:0015244">
    <property type="term" value="F:fluconazole transmembrane transporter activity"/>
    <property type="evidence" value="ECO:0007669"/>
    <property type="project" value="TreeGrafter"/>
</dbReference>
<feature type="transmembrane region" description="Helical" evidence="6">
    <location>
        <begin position="162"/>
        <end position="182"/>
    </location>
</feature>
<dbReference type="InterPro" id="IPR036259">
    <property type="entry name" value="MFS_trans_sf"/>
</dbReference>
<evidence type="ECO:0000256" key="1">
    <source>
        <dbReference type="ARBA" id="ARBA00004141"/>
    </source>
</evidence>
<proteinExistence type="predicted"/>
<dbReference type="InterPro" id="IPR020846">
    <property type="entry name" value="MFS_dom"/>
</dbReference>
<feature type="transmembrane region" description="Helical" evidence="6">
    <location>
        <begin position="256"/>
        <end position="277"/>
    </location>
</feature>
<evidence type="ECO:0000313" key="9">
    <source>
        <dbReference type="Proteomes" id="UP000696280"/>
    </source>
</evidence>
<dbReference type="PANTHER" id="PTHR23502:SF23">
    <property type="entry name" value="FLUCONAZOLE RESISTANCE PROTEIN 1"/>
    <property type="match status" value="1"/>
</dbReference>
<feature type="transmembrane region" description="Helical" evidence="6">
    <location>
        <begin position="428"/>
        <end position="456"/>
    </location>
</feature>
<feature type="transmembrane region" description="Helical" evidence="6">
    <location>
        <begin position="320"/>
        <end position="340"/>
    </location>
</feature>
<dbReference type="SUPFAM" id="SSF103473">
    <property type="entry name" value="MFS general substrate transporter"/>
    <property type="match status" value="1"/>
</dbReference>
<keyword evidence="4 6" id="KW-0472">Membrane</keyword>
<sequence length="605" mass="66541">MTDLLREAPLGQVIRWVTGNRFLQYPEELPDFELPATYNALLNSSSQKRSEIEGHRQQSHVSAHTQQSSISDEPSDLEKVDTEKLPERAEGDASLQLARTKSRLETTPYTEERLEIEAELAIERTKSRPIVPVKTADGVILVDWYTTDDKANPQNWSNGKRFAISLIICLYTFVVYTGSAIYTSSIEGVINKFGVSPTEASLPLSLYVLAYGVGPLLFAPLSEIPVIGRSPVYASTMAVFTILSLPTAMVDNFAGLLVLRFLQGFFGSPCLAIGAATMQDMYSLLYLPYALVAWVSAAYCGPALGPLLSGFAVTAKGWRWSLWEILWAAGPIFLVMFMLLPETSTPNILLRRAARLRNLTGDNRLKSQSEIDQKNLQPSAILIDAIVKPLEITIKDPAILFVNLYTAIVYGIYYSFFEVFPLVYPPMYGFSLGMIGVVFTCILVACVLGIAVYCLYLHFLLIPDIKAHGLRAQESRLVPALYACFGPTIGLFLFAWTANPDIHWIVPTIGIVIYGGSVFIVMQCIFVYVPLSYPQYAASLFAGNDFLRSAFACGSILFGRPLFINLGIGRGVSLLGGLSVIGIVGMFGLYIKGAKLRARSKFAVA</sequence>
<organism evidence="8 9">
    <name type="scientific">Hymenoscyphus fraxineus</name>
    <dbReference type="NCBI Taxonomy" id="746836"/>
    <lineage>
        <taxon>Eukaryota</taxon>
        <taxon>Fungi</taxon>
        <taxon>Dikarya</taxon>
        <taxon>Ascomycota</taxon>
        <taxon>Pezizomycotina</taxon>
        <taxon>Leotiomycetes</taxon>
        <taxon>Helotiales</taxon>
        <taxon>Helotiaceae</taxon>
        <taxon>Hymenoscyphus</taxon>
    </lineage>
</organism>
<dbReference type="EMBL" id="CAJVRL010000085">
    <property type="protein sequence ID" value="CAG8958813.1"/>
    <property type="molecule type" value="Genomic_DNA"/>
</dbReference>
<feature type="compositionally biased region" description="Basic and acidic residues" evidence="5">
    <location>
        <begin position="76"/>
        <end position="91"/>
    </location>
</feature>
<dbReference type="GO" id="GO:0005886">
    <property type="term" value="C:plasma membrane"/>
    <property type="evidence" value="ECO:0007669"/>
    <property type="project" value="TreeGrafter"/>
</dbReference>
<dbReference type="Gene3D" id="1.20.1250.20">
    <property type="entry name" value="MFS general substrate transporter like domains"/>
    <property type="match status" value="1"/>
</dbReference>
<dbReference type="Pfam" id="PF07690">
    <property type="entry name" value="MFS_1"/>
    <property type="match status" value="1"/>
</dbReference>
<evidence type="ECO:0000256" key="4">
    <source>
        <dbReference type="ARBA" id="ARBA00023136"/>
    </source>
</evidence>
<evidence type="ECO:0000313" key="8">
    <source>
        <dbReference type="EMBL" id="CAG8958813.1"/>
    </source>
</evidence>
<dbReference type="PROSITE" id="PS50850">
    <property type="entry name" value="MFS"/>
    <property type="match status" value="1"/>
</dbReference>
<gene>
    <name evidence="8" type="ORF">HYFRA_00011764</name>
</gene>
<dbReference type="OrthoDB" id="3357846at2759"/>
<name>A0A9N9L667_9HELO</name>
<feature type="transmembrane region" description="Helical" evidence="6">
    <location>
        <begin position="284"/>
        <end position="308"/>
    </location>
</feature>
<evidence type="ECO:0000259" key="7">
    <source>
        <dbReference type="PROSITE" id="PS50850"/>
    </source>
</evidence>
<comment type="subcellular location">
    <subcellularLocation>
        <location evidence="1">Membrane</location>
        <topology evidence="1">Multi-pass membrane protein</topology>
    </subcellularLocation>
</comment>
<evidence type="ECO:0000256" key="6">
    <source>
        <dbReference type="SAM" id="Phobius"/>
    </source>
</evidence>
<protein>
    <recommendedName>
        <fullName evidence="7">Major facilitator superfamily (MFS) profile domain-containing protein</fullName>
    </recommendedName>
</protein>
<accession>A0A9N9L667</accession>
<dbReference type="InterPro" id="IPR011701">
    <property type="entry name" value="MFS"/>
</dbReference>
<dbReference type="AlphaFoldDB" id="A0A9N9L667"/>
<feature type="transmembrane region" description="Helical" evidence="6">
    <location>
        <begin position="202"/>
        <end position="219"/>
    </location>
</feature>
<evidence type="ECO:0000256" key="5">
    <source>
        <dbReference type="SAM" id="MobiDB-lite"/>
    </source>
</evidence>
<feature type="transmembrane region" description="Helical" evidence="6">
    <location>
        <begin position="550"/>
        <end position="568"/>
    </location>
</feature>
<dbReference type="CDD" id="cd17323">
    <property type="entry name" value="MFS_Tpo1_MDR_like"/>
    <property type="match status" value="1"/>
</dbReference>
<evidence type="ECO:0000256" key="3">
    <source>
        <dbReference type="ARBA" id="ARBA00022989"/>
    </source>
</evidence>
<feature type="domain" description="Major facilitator superfamily (MFS) profile" evidence="7">
    <location>
        <begin position="164"/>
        <end position="605"/>
    </location>
</feature>
<feature type="region of interest" description="Disordered" evidence="5">
    <location>
        <begin position="46"/>
        <end position="92"/>
    </location>
</feature>
<feature type="compositionally biased region" description="Polar residues" evidence="5">
    <location>
        <begin position="59"/>
        <end position="72"/>
    </location>
</feature>